<comment type="similarity">
    <text evidence="2">Belongs to the TMEM175 family.</text>
</comment>
<keyword evidence="4" id="KW-0633">Potassium transport</keyword>
<evidence type="ECO:0000256" key="4">
    <source>
        <dbReference type="ARBA" id="ARBA00022538"/>
    </source>
</evidence>
<feature type="transmembrane region" description="Helical" evidence="13">
    <location>
        <begin position="82"/>
        <end position="104"/>
    </location>
</feature>
<comment type="catalytic activity">
    <reaction evidence="12">
        <text>K(+)(in) = K(+)(out)</text>
        <dbReference type="Rhea" id="RHEA:29463"/>
        <dbReference type="ChEBI" id="CHEBI:29103"/>
    </reaction>
</comment>
<reference evidence="14" key="1">
    <citation type="submission" date="2021-01" db="EMBL/GenBank/DDBJ databases">
        <title>Lacisediminihabitans sp. nov. strain G11-30, isolated from Antarctic Soil.</title>
        <authorList>
            <person name="Li J."/>
        </authorList>
    </citation>
    <scope>NUCLEOTIDE SEQUENCE</scope>
    <source>
        <strain evidence="14">G11-30</strain>
    </source>
</reference>
<gene>
    <name evidence="14" type="ORF">IV501_01965</name>
</gene>
<accession>A0A934SJA2</accession>
<evidence type="ECO:0000256" key="10">
    <source>
        <dbReference type="ARBA" id="ARBA00023136"/>
    </source>
</evidence>
<keyword evidence="15" id="KW-1185">Reference proteome</keyword>
<keyword evidence="3" id="KW-0813">Transport</keyword>
<evidence type="ECO:0000256" key="9">
    <source>
        <dbReference type="ARBA" id="ARBA00023065"/>
    </source>
</evidence>
<evidence type="ECO:0000256" key="5">
    <source>
        <dbReference type="ARBA" id="ARBA00022692"/>
    </source>
</evidence>
<feature type="transmembrane region" description="Helical" evidence="13">
    <location>
        <begin position="17"/>
        <end position="37"/>
    </location>
</feature>
<evidence type="ECO:0000256" key="3">
    <source>
        <dbReference type="ARBA" id="ARBA00022448"/>
    </source>
</evidence>
<keyword evidence="5 13" id="KW-0812">Transmembrane</keyword>
<evidence type="ECO:0000256" key="8">
    <source>
        <dbReference type="ARBA" id="ARBA00022989"/>
    </source>
</evidence>
<dbReference type="PANTHER" id="PTHR31462:SF5">
    <property type="entry name" value="ENDOSOMAL_LYSOSOMAL PROTON CHANNEL TMEM175"/>
    <property type="match status" value="1"/>
</dbReference>
<dbReference type="Proteomes" id="UP000636458">
    <property type="component" value="Unassembled WGS sequence"/>
</dbReference>
<feature type="transmembrane region" description="Helical" evidence="13">
    <location>
        <begin position="155"/>
        <end position="177"/>
    </location>
</feature>
<dbReference type="Pfam" id="PF06736">
    <property type="entry name" value="TMEM175"/>
    <property type="match status" value="1"/>
</dbReference>
<evidence type="ECO:0000256" key="13">
    <source>
        <dbReference type="SAM" id="Phobius"/>
    </source>
</evidence>
<comment type="caution">
    <text evidence="14">The sequence shown here is derived from an EMBL/GenBank/DDBJ whole genome shotgun (WGS) entry which is preliminary data.</text>
</comment>
<evidence type="ECO:0000256" key="6">
    <source>
        <dbReference type="ARBA" id="ARBA00022826"/>
    </source>
</evidence>
<dbReference type="AlphaFoldDB" id="A0A934SJA2"/>
<protein>
    <submittedName>
        <fullName evidence="14">DUF1211 domain-containing protein</fullName>
    </submittedName>
</protein>
<dbReference type="InterPro" id="IPR010617">
    <property type="entry name" value="TMEM175-like"/>
</dbReference>
<name>A0A934SJA2_9MICO</name>
<keyword evidence="7" id="KW-0630">Potassium</keyword>
<organism evidence="14 15">
    <name type="scientific">Lacisediminihabitans changchengi</name>
    <dbReference type="NCBI Taxonomy" id="2787634"/>
    <lineage>
        <taxon>Bacteria</taxon>
        <taxon>Bacillati</taxon>
        <taxon>Actinomycetota</taxon>
        <taxon>Actinomycetes</taxon>
        <taxon>Micrococcales</taxon>
        <taxon>Microbacteriaceae</taxon>
        <taxon>Lacisediminihabitans</taxon>
    </lineage>
</organism>
<dbReference type="GO" id="GO:0005267">
    <property type="term" value="F:potassium channel activity"/>
    <property type="evidence" value="ECO:0007669"/>
    <property type="project" value="UniProtKB-KW"/>
</dbReference>
<evidence type="ECO:0000256" key="2">
    <source>
        <dbReference type="ARBA" id="ARBA00006920"/>
    </source>
</evidence>
<feature type="transmembrane region" description="Helical" evidence="13">
    <location>
        <begin position="57"/>
        <end position="75"/>
    </location>
</feature>
<keyword evidence="6" id="KW-0631">Potassium channel</keyword>
<evidence type="ECO:0000256" key="7">
    <source>
        <dbReference type="ARBA" id="ARBA00022958"/>
    </source>
</evidence>
<keyword evidence="8 13" id="KW-1133">Transmembrane helix</keyword>
<evidence type="ECO:0000313" key="15">
    <source>
        <dbReference type="Proteomes" id="UP000636458"/>
    </source>
</evidence>
<keyword evidence="10 13" id="KW-0472">Membrane</keyword>
<dbReference type="EMBL" id="JAEPES010000001">
    <property type="protein sequence ID" value="MBK4346389.1"/>
    <property type="molecule type" value="Genomic_DNA"/>
</dbReference>
<keyword evidence="9" id="KW-0406">Ion transport</keyword>
<dbReference type="PANTHER" id="PTHR31462">
    <property type="entry name" value="ENDOSOMAL/LYSOSOMAL POTASSIUM CHANNEL TMEM175"/>
    <property type="match status" value="1"/>
</dbReference>
<dbReference type="GO" id="GO:0015252">
    <property type="term" value="F:proton channel activity"/>
    <property type="evidence" value="ECO:0007669"/>
    <property type="project" value="InterPro"/>
</dbReference>
<sequence>MTNIALTPRAHRSIGRLTAFSDGVVSIAATLLVLPLVDTAVNENLTSFSEFFAKNGSQVLVLTLSFTVILRFWLIHHALFDGLVAFTPPLFWVNALWLLSIVFIPFPTQLIAGKASQSPTIDAIYIGTMFVTSLSGLMLKVIISRHPEILSADAGSTTALGASVVAVVTMGVALVLALVVPGVGLWALLLLFVDIPIQRVLDRRHRRTRSIAP</sequence>
<comment type="subcellular location">
    <subcellularLocation>
        <location evidence="1">Membrane</location>
        <topology evidence="1">Multi-pass membrane protein</topology>
    </subcellularLocation>
</comment>
<feature type="transmembrane region" description="Helical" evidence="13">
    <location>
        <begin position="124"/>
        <end position="143"/>
    </location>
</feature>
<keyword evidence="11" id="KW-0407">Ion channel</keyword>
<evidence type="ECO:0000256" key="11">
    <source>
        <dbReference type="ARBA" id="ARBA00023303"/>
    </source>
</evidence>
<evidence type="ECO:0000256" key="1">
    <source>
        <dbReference type="ARBA" id="ARBA00004141"/>
    </source>
</evidence>
<evidence type="ECO:0000256" key="12">
    <source>
        <dbReference type="ARBA" id="ARBA00034430"/>
    </source>
</evidence>
<feature type="transmembrane region" description="Helical" evidence="13">
    <location>
        <begin position="183"/>
        <end position="201"/>
    </location>
</feature>
<evidence type="ECO:0000313" key="14">
    <source>
        <dbReference type="EMBL" id="MBK4346389.1"/>
    </source>
</evidence>
<dbReference type="RefSeq" id="WP_200554724.1">
    <property type="nucleotide sequence ID" value="NZ_JAEPES010000001.1"/>
</dbReference>
<dbReference type="GO" id="GO:0016020">
    <property type="term" value="C:membrane"/>
    <property type="evidence" value="ECO:0007669"/>
    <property type="project" value="UniProtKB-SubCell"/>
</dbReference>
<proteinExistence type="inferred from homology"/>